<evidence type="ECO:0000313" key="2">
    <source>
        <dbReference type="Proteomes" id="UP000240760"/>
    </source>
</evidence>
<evidence type="ECO:0000313" key="1">
    <source>
        <dbReference type="EMBL" id="PTB73784.1"/>
    </source>
</evidence>
<dbReference type="AlphaFoldDB" id="A0A2T4BX07"/>
<dbReference type="Proteomes" id="UP000240760">
    <property type="component" value="Unassembled WGS sequence"/>
</dbReference>
<protein>
    <submittedName>
        <fullName evidence="1">Uncharacterized protein</fullName>
    </submittedName>
</protein>
<keyword evidence="2" id="KW-1185">Reference proteome</keyword>
<gene>
    <name evidence="1" type="ORF">M440DRAFT_1403994</name>
</gene>
<sequence length="88" mass="10089">MQPHGRNLWAAHFCNVLGKASLSLIWHAYSLSVLQGFTVSLSSRWDVLHDLRLGLSSLFPRSQRSKKTPRVRGEDVERKTEWLDGFLP</sequence>
<proteinExistence type="predicted"/>
<accession>A0A2T4BX07</accession>
<organism evidence="1 2">
    <name type="scientific">Trichoderma longibrachiatum ATCC 18648</name>
    <dbReference type="NCBI Taxonomy" id="983965"/>
    <lineage>
        <taxon>Eukaryota</taxon>
        <taxon>Fungi</taxon>
        <taxon>Dikarya</taxon>
        <taxon>Ascomycota</taxon>
        <taxon>Pezizomycotina</taxon>
        <taxon>Sordariomycetes</taxon>
        <taxon>Hypocreomycetidae</taxon>
        <taxon>Hypocreales</taxon>
        <taxon>Hypocreaceae</taxon>
        <taxon>Trichoderma</taxon>
    </lineage>
</organism>
<name>A0A2T4BX07_TRILO</name>
<dbReference type="EMBL" id="KZ679137">
    <property type="protein sequence ID" value="PTB73784.1"/>
    <property type="molecule type" value="Genomic_DNA"/>
</dbReference>
<reference evidence="1 2" key="1">
    <citation type="submission" date="2016-07" db="EMBL/GenBank/DDBJ databases">
        <title>Multiple horizontal gene transfer events from other fungi enriched the ability of initially mycotrophic Trichoderma (Ascomycota) to feed on dead plant biomass.</title>
        <authorList>
            <consortium name="DOE Joint Genome Institute"/>
            <person name="Aerts A."/>
            <person name="Atanasova L."/>
            <person name="Chenthamara K."/>
            <person name="Zhang J."/>
            <person name="Grujic M."/>
            <person name="Henrissat B."/>
            <person name="Kuo A."/>
            <person name="Salamov A."/>
            <person name="Lipzen A."/>
            <person name="Labutti K."/>
            <person name="Barry K."/>
            <person name="Miao Y."/>
            <person name="Rahimi M.J."/>
            <person name="Shen Q."/>
            <person name="Grigoriev I.V."/>
            <person name="Kubicek C.P."/>
            <person name="Druzhinina I.S."/>
        </authorList>
    </citation>
    <scope>NUCLEOTIDE SEQUENCE [LARGE SCALE GENOMIC DNA]</scope>
    <source>
        <strain evidence="1 2">ATCC 18648</strain>
    </source>
</reference>